<dbReference type="AlphaFoldDB" id="A0AAW0C3D8"/>
<proteinExistence type="inferred from homology"/>
<dbReference type="InterPro" id="IPR025659">
    <property type="entry name" value="Tubby-like_C"/>
</dbReference>
<dbReference type="InterPro" id="IPR038595">
    <property type="entry name" value="LOR_sf"/>
</dbReference>
<feature type="region of interest" description="Disordered" evidence="3">
    <location>
        <begin position="388"/>
        <end position="442"/>
    </location>
</feature>
<keyword evidence="2" id="KW-0175">Coiled coil</keyword>
<dbReference type="Gene3D" id="1.10.287.1490">
    <property type="match status" value="1"/>
</dbReference>
<dbReference type="PANTHER" id="PTHR31087">
    <property type="match status" value="1"/>
</dbReference>
<evidence type="ECO:0000256" key="1">
    <source>
        <dbReference type="ARBA" id="ARBA00005437"/>
    </source>
</evidence>
<organism evidence="4 5">
    <name type="scientific">Paramarasmius palmivorus</name>
    <dbReference type="NCBI Taxonomy" id="297713"/>
    <lineage>
        <taxon>Eukaryota</taxon>
        <taxon>Fungi</taxon>
        <taxon>Dikarya</taxon>
        <taxon>Basidiomycota</taxon>
        <taxon>Agaricomycotina</taxon>
        <taxon>Agaricomycetes</taxon>
        <taxon>Agaricomycetidae</taxon>
        <taxon>Agaricales</taxon>
        <taxon>Marasmiineae</taxon>
        <taxon>Marasmiaceae</taxon>
        <taxon>Paramarasmius</taxon>
    </lineage>
</organism>
<reference evidence="4 5" key="1">
    <citation type="submission" date="2024-01" db="EMBL/GenBank/DDBJ databases">
        <title>A draft genome for a cacao thread blight-causing isolate of Paramarasmius palmivorus.</title>
        <authorList>
            <person name="Baruah I.K."/>
            <person name="Bukari Y."/>
            <person name="Amoako-Attah I."/>
            <person name="Meinhardt L.W."/>
            <person name="Bailey B.A."/>
            <person name="Cohen S.P."/>
        </authorList>
    </citation>
    <scope>NUCLEOTIDE SEQUENCE [LARGE SCALE GENOMIC DNA]</scope>
    <source>
        <strain evidence="4 5">GH-12</strain>
    </source>
</reference>
<feature type="region of interest" description="Disordered" evidence="3">
    <location>
        <begin position="1"/>
        <end position="20"/>
    </location>
</feature>
<dbReference type="InterPro" id="IPR007612">
    <property type="entry name" value="LOR"/>
</dbReference>
<gene>
    <name evidence="4" type="ORF">VNI00_013355</name>
</gene>
<dbReference type="Proteomes" id="UP001383192">
    <property type="component" value="Unassembled WGS sequence"/>
</dbReference>
<comment type="caution">
    <text evidence="4">The sequence shown here is derived from an EMBL/GenBank/DDBJ whole genome shotgun (WGS) entry which is preliminary data.</text>
</comment>
<feature type="coiled-coil region" evidence="2">
    <location>
        <begin position="322"/>
        <end position="370"/>
    </location>
</feature>
<comment type="similarity">
    <text evidence="1">Belongs to the LOR family.</text>
</comment>
<dbReference type="SUPFAM" id="SSF54518">
    <property type="entry name" value="Tubby C-terminal domain-like"/>
    <property type="match status" value="1"/>
</dbReference>
<evidence type="ECO:0000256" key="3">
    <source>
        <dbReference type="SAM" id="MobiDB-lite"/>
    </source>
</evidence>
<dbReference type="EMBL" id="JAYKXP010000067">
    <property type="protein sequence ID" value="KAK7032181.1"/>
    <property type="molecule type" value="Genomic_DNA"/>
</dbReference>
<dbReference type="SUPFAM" id="SSF90257">
    <property type="entry name" value="Myosin rod fragments"/>
    <property type="match status" value="1"/>
</dbReference>
<dbReference type="Gene3D" id="2.40.160.200">
    <property type="entry name" value="LURP1-related"/>
    <property type="match status" value="1"/>
</dbReference>
<keyword evidence="5" id="KW-1185">Reference proteome</keyword>
<dbReference type="Pfam" id="PF04525">
    <property type="entry name" value="LOR"/>
    <property type="match status" value="1"/>
</dbReference>
<sequence length="761" mass="85227">MGLFGSSDKEPPPPLQRPSQSLIGLSQAYANHDHQVILKLQERRLSWTGDDFHIRDANGADFLICKAKVFSLHGRKEFSDPNGQPLFVIKKKILSIHTTFEGYTPDEEKLLFTVKSSFSIGAAKLNTTFTGLDGQETVLALRGDFFDRKASINLGSPEGPPVGHISRSFLNGRELIFDQQTYYLTVAPGVDAALLAAICVCLDEKENENKNAASSKALYLVREHHKIMTARKVWNYAKEQLLGSENKEEREFGSLTGPPAKLTSKGDPIDLDVAMDPSPNADDATRCGEGGSGKIKEVSLEEDTVMMDMQHERDTPATQDKYQTLQQKYDEEVLENTKLKQTLNAFEDKMKELSSQVNMQGKEVREVKKKAEKLDSDLLAQRSISQSLREEKDRLSREGTKKDREYRSLDTRHTTLKSQFDHLQSQHHSLRSQYQHTQGQLQDLHRKNLASEQENGRLSIQVHSQTMQLSDLQKRYEANTKLLDQRTKELQAAQEYFHCSRSYAGADLIGMVNKLNGEIMQAAAAITETLKIEEMDSPRDRSKLDGLARQVLSSFLSEDVFQLFYDLDLDGLEPLIQGALQAAIVHCCVEFSNKWSMDEAVDRLLRDIHGKQGSSVAACRWRSITKTHTKYASLDILEEGMRSMMNTSILSVLAIAGWAAKDNDHELKVQKVVNGRVSTIIGQAIPIDRILGLEMISEDWAVFAIPAGVPFLANSMSDVYASGGLDSAEAQVLCTTDLGLQKSEEKWQIMLKPKVLLNTAF</sequence>
<evidence type="ECO:0000313" key="4">
    <source>
        <dbReference type="EMBL" id="KAK7032181.1"/>
    </source>
</evidence>
<name>A0AAW0C3D8_9AGAR</name>
<accession>A0AAW0C3D8</accession>
<evidence type="ECO:0000256" key="2">
    <source>
        <dbReference type="SAM" id="Coils"/>
    </source>
</evidence>
<evidence type="ECO:0000313" key="5">
    <source>
        <dbReference type="Proteomes" id="UP001383192"/>
    </source>
</evidence>
<feature type="compositionally biased region" description="Basic and acidic residues" evidence="3">
    <location>
        <begin position="388"/>
        <end position="413"/>
    </location>
</feature>
<protein>
    <submittedName>
        <fullName evidence="4">Uncharacterized protein</fullName>
    </submittedName>
</protein>
<feature type="compositionally biased region" description="Polar residues" evidence="3">
    <location>
        <begin position="416"/>
        <end position="441"/>
    </location>
</feature>
<dbReference type="PANTHER" id="PTHR31087:SF161">
    <property type="entry name" value="TUBBY C 2 FAMILY PROTEIN"/>
    <property type="match status" value="1"/>
</dbReference>
<feature type="region of interest" description="Disordered" evidence="3">
    <location>
        <begin position="246"/>
        <end position="266"/>
    </location>
</feature>